<dbReference type="PANTHER" id="PTHR21600">
    <property type="entry name" value="MITOCHONDRIAL RNA PSEUDOURIDINE SYNTHASE"/>
    <property type="match status" value="1"/>
</dbReference>
<dbReference type="CDD" id="cd02869">
    <property type="entry name" value="PseudoU_synth_RluA_like"/>
    <property type="match status" value="1"/>
</dbReference>
<reference evidence="5" key="1">
    <citation type="submission" date="2021-01" db="EMBL/GenBank/DDBJ databases">
        <authorList>
            <person name="Corre E."/>
            <person name="Pelletier E."/>
            <person name="Niang G."/>
            <person name="Scheremetjew M."/>
            <person name="Finn R."/>
            <person name="Kale V."/>
            <person name="Holt S."/>
            <person name="Cochrane G."/>
            <person name="Meng A."/>
            <person name="Brown T."/>
            <person name="Cohen L."/>
        </authorList>
    </citation>
    <scope>NUCLEOTIDE SEQUENCE</scope>
    <source>
        <strain evidence="5">10249 10 AB</strain>
    </source>
</reference>
<dbReference type="InterPro" id="IPR050188">
    <property type="entry name" value="RluA_PseudoU_synthase"/>
</dbReference>
<feature type="compositionally biased region" description="Acidic residues" evidence="2">
    <location>
        <begin position="527"/>
        <end position="536"/>
    </location>
</feature>
<dbReference type="GO" id="GO:0003723">
    <property type="term" value="F:RNA binding"/>
    <property type="evidence" value="ECO:0007669"/>
    <property type="project" value="InterPro"/>
</dbReference>
<dbReference type="PANTHER" id="PTHR21600:SF87">
    <property type="entry name" value="RNA PSEUDOURIDYLATE SYNTHASE DOMAIN-CONTAINING PROTEIN 1"/>
    <property type="match status" value="1"/>
</dbReference>
<evidence type="ECO:0000259" key="4">
    <source>
        <dbReference type="Pfam" id="PF00849"/>
    </source>
</evidence>
<sequence length="562" mass="63410">MMAEVLQMMMMMMMVVVAFVGMVLHHESVFVSSFSPAPQTHQSIFISIADQQRDQYPKHSKIANLSYGFKVIDRCPLQTLIAKNKNNNDTTTQCCDNGRNDDIIERAPECVFDMIGALLEWNPNGAFPSKSQARRSLEFGRILLFNATTIAGSNDATTCHENKSSARTQQQRRHQDIFISLETLQHHIARKTSVLEPNKTVLVLVEPNPSVNRYPLSVTKYMFPPVDTMHLVPVIYEDDHLAVVNKPENMTTIGPTIGGSVSTSNSGVKTRTDDLQSILGFLLRPSAFDRTYCPRPVHRLDRRTSGLVLIAKTQISMRKLSQAFATRTICKTYTALVFERDRDLASQLNSGSTSPATTVYGHETNVTPSSKTNDRTAKWLVVDYPIEKRESISEIRRITTSIPLLPSSLHANERMWSDDASNDQENDYNSKTNYDTFSLVQVRPKTGRTHQIRRHLSYCLGMPIVGDSKYDGGARYLRTNGMYLCCHSLIFPHAYRPIMKNSEDSARICSDATLKWIRCGTYNCDESCSDNDDERDPESNPIAESQMSISIPLPTKFKPWTK</sequence>
<feature type="domain" description="Pseudouridine synthase RsuA/RluA-like" evidence="4">
    <location>
        <begin position="240"/>
        <end position="457"/>
    </location>
</feature>
<proteinExistence type="inferred from homology"/>
<dbReference type="GO" id="GO:0000455">
    <property type="term" value="P:enzyme-directed rRNA pseudouridine synthesis"/>
    <property type="evidence" value="ECO:0007669"/>
    <property type="project" value="TreeGrafter"/>
</dbReference>
<dbReference type="AlphaFoldDB" id="A0A7S4AAK5"/>
<protein>
    <recommendedName>
        <fullName evidence="4">Pseudouridine synthase RsuA/RluA-like domain-containing protein</fullName>
    </recommendedName>
</protein>
<dbReference type="EMBL" id="HBIX01001638">
    <property type="protein sequence ID" value="CAE0708497.1"/>
    <property type="molecule type" value="Transcribed_RNA"/>
</dbReference>
<dbReference type="InterPro" id="IPR020103">
    <property type="entry name" value="PsdUridine_synth_cat_dom_sf"/>
</dbReference>
<evidence type="ECO:0000256" key="3">
    <source>
        <dbReference type="SAM" id="SignalP"/>
    </source>
</evidence>
<accession>A0A7S4AAK5</accession>
<feature type="signal peptide" evidence="3">
    <location>
        <begin position="1"/>
        <end position="18"/>
    </location>
</feature>
<feature type="region of interest" description="Disordered" evidence="2">
    <location>
        <begin position="348"/>
        <end position="371"/>
    </location>
</feature>
<dbReference type="InterPro" id="IPR006224">
    <property type="entry name" value="PsdUridine_synth_RluA-like_CS"/>
</dbReference>
<name>A0A7S4AAK5_9STRA</name>
<dbReference type="Gene3D" id="3.30.2350.10">
    <property type="entry name" value="Pseudouridine synthase"/>
    <property type="match status" value="1"/>
</dbReference>
<feature type="chain" id="PRO_5030789525" description="Pseudouridine synthase RsuA/RluA-like domain-containing protein" evidence="3">
    <location>
        <begin position="19"/>
        <end position="562"/>
    </location>
</feature>
<feature type="compositionally biased region" description="Polar residues" evidence="2">
    <location>
        <begin position="348"/>
        <end position="357"/>
    </location>
</feature>
<evidence type="ECO:0000313" key="5">
    <source>
        <dbReference type="EMBL" id="CAE0708497.1"/>
    </source>
</evidence>
<keyword evidence="3" id="KW-0732">Signal</keyword>
<gene>
    <name evidence="5" type="ORF">PAUS00366_LOCUS1217</name>
</gene>
<feature type="region of interest" description="Disordered" evidence="2">
    <location>
        <begin position="527"/>
        <end position="562"/>
    </location>
</feature>
<dbReference type="PROSITE" id="PS01129">
    <property type="entry name" value="PSI_RLU"/>
    <property type="match status" value="1"/>
</dbReference>
<dbReference type="GO" id="GO:0009982">
    <property type="term" value="F:pseudouridine synthase activity"/>
    <property type="evidence" value="ECO:0007669"/>
    <property type="project" value="InterPro"/>
</dbReference>
<evidence type="ECO:0000256" key="1">
    <source>
        <dbReference type="ARBA" id="ARBA00010876"/>
    </source>
</evidence>
<dbReference type="Pfam" id="PF00849">
    <property type="entry name" value="PseudoU_synth_2"/>
    <property type="match status" value="1"/>
</dbReference>
<organism evidence="5">
    <name type="scientific">Pseudo-nitzschia australis</name>
    <dbReference type="NCBI Taxonomy" id="44445"/>
    <lineage>
        <taxon>Eukaryota</taxon>
        <taxon>Sar</taxon>
        <taxon>Stramenopiles</taxon>
        <taxon>Ochrophyta</taxon>
        <taxon>Bacillariophyta</taxon>
        <taxon>Bacillariophyceae</taxon>
        <taxon>Bacillariophycidae</taxon>
        <taxon>Bacillariales</taxon>
        <taxon>Bacillariaceae</taxon>
        <taxon>Pseudo-nitzschia</taxon>
    </lineage>
</organism>
<evidence type="ECO:0000256" key="2">
    <source>
        <dbReference type="SAM" id="MobiDB-lite"/>
    </source>
</evidence>
<comment type="similarity">
    <text evidence="1">Belongs to the pseudouridine synthase RluA family.</text>
</comment>
<dbReference type="SUPFAM" id="SSF55120">
    <property type="entry name" value="Pseudouridine synthase"/>
    <property type="match status" value="1"/>
</dbReference>
<dbReference type="InterPro" id="IPR006145">
    <property type="entry name" value="PsdUridine_synth_RsuA/RluA"/>
</dbReference>